<reference evidence="2 3" key="1">
    <citation type="journal article" date="2015" name="Genome Announc.">
        <title>Complete Genome Sequence of Cupriavidus basilensis 4G11, Isolated from the Oak Ridge Field Research Center Site.</title>
        <authorList>
            <person name="Ray J."/>
            <person name="Waters R.J."/>
            <person name="Skerker J.M."/>
            <person name="Kuehl J.V."/>
            <person name="Price M.N."/>
            <person name="Huang J."/>
            <person name="Chakraborty R."/>
            <person name="Arkin A.P."/>
            <person name="Deutschbauer A."/>
        </authorList>
    </citation>
    <scope>NUCLEOTIDE SEQUENCE [LARGE SCALE GENOMIC DNA]</scope>
    <source>
        <strain evidence="2">4G11</strain>
    </source>
</reference>
<evidence type="ECO:0000313" key="3">
    <source>
        <dbReference type="Proteomes" id="UP000031843"/>
    </source>
</evidence>
<keyword evidence="2" id="KW-0378">Hydrolase</keyword>
<dbReference type="InterPro" id="IPR002725">
    <property type="entry name" value="YgjP-like_metallopeptidase"/>
</dbReference>
<dbReference type="PANTHER" id="PTHR30399:SF1">
    <property type="entry name" value="UTP PYROPHOSPHATASE"/>
    <property type="match status" value="1"/>
</dbReference>
<dbReference type="STRING" id="68895.RR42_m3787"/>
<dbReference type="PANTHER" id="PTHR30399">
    <property type="entry name" value="UNCHARACTERIZED PROTEIN YGJP"/>
    <property type="match status" value="1"/>
</dbReference>
<dbReference type="CDD" id="cd07344">
    <property type="entry name" value="M48_yhfN_like"/>
    <property type="match status" value="1"/>
</dbReference>
<dbReference type="AlphaFoldDB" id="A0A0C4Y6Z4"/>
<gene>
    <name evidence="2" type="ORF">RR42_m3787</name>
</gene>
<protein>
    <submittedName>
        <fullName evidence="2">Putative metal-dependent hydrolase</fullName>
    </submittedName>
</protein>
<evidence type="ECO:0000313" key="2">
    <source>
        <dbReference type="EMBL" id="AJG21147.1"/>
    </source>
</evidence>
<organism evidence="2 3">
    <name type="scientific">Cupriavidus basilensis</name>
    <dbReference type="NCBI Taxonomy" id="68895"/>
    <lineage>
        <taxon>Bacteria</taxon>
        <taxon>Pseudomonadati</taxon>
        <taxon>Pseudomonadota</taxon>
        <taxon>Betaproteobacteria</taxon>
        <taxon>Burkholderiales</taxon>
        <taxon>Burkholderiaceae</taxon>
        <taxon>Cupriavidus</taxon>
    </lineage>
</organism>
<dbReference type="Pfam" id="PF01863">
    <property type="entry name" value="YgjP-like"/>
    <property type="match status" value="1"/>
</dbReference>
<dbReference type="InterPro" id="IPR053136">
    <property type="entry name" value="UTP_pyrophosphatase-like"/>
</dbReference>
<accession>A0A0C4Y6Z4</accession>
<name>A0A0C4Y6Z4_9BURK</name>
<feature type="domain" description="YgjP-like metallopeptidase" evidence="1">
    <location>
        <begin position="111"/>
        <end position="166"/>
    </location>
</feature>
<evidence type="ECO:0000259" key="1">
    <source>
        <dbReference type="Pfam" id="PF01863"/>
    </source>
</evidence>
<keyword evidence="3" id="KW-1185">Reference proteome</keyword>
<sequence>MSTRSTPAPTSETWRPGVKDPLRFLAAYPDGVLDQVRQMVAANRLGEHLAKKYPARHTVQTDRALYDFTAELKQEFLRTAPPIHKVAFDAKIDVVHRALGLHTAISRVQGGKLKAKKEIRVASLFKEAPPEFLRMIVVHELAHLKESDHNKAFYRLCEYMEPAYHQLEFDTRLFLAWRELEPAQG</sequence>
<dbReference type="Proteomes" id="UP000031843">
    <property type="component" value="Chromosome main"/>
</dbReference>
<dbReference type="GO" id="GO:0016787">
    <property type="term" value="F:hydrolase activity"/>
    <property type="evidence" value="ECO:0007669"/>
    <property type="project" value="UniProtKB-KW"/>
</dbReference>
<dbReference type="Gene3D" id="3.30.2010.10">
    <property type="entry name" value="Metalloproteases ('zincins'), catalytic domain"/>
    <property type="match status" value="1"/>
</dbReference>
<dbReference type="EMBL" id="CP010536">
    <property type="protein sequence ID" value="AJG21147.1"/>
    <property type="molecule type" value="Genomic_DNA"/>
</dbReference>
<proteinExistence type="predicted"/>
<dbReference type="KEGG" id="cbw:RR42_m3787"/>